<accession>A0A347VVT5</accession>
<keyword evidence="10" id="KW-0234">DNA repair</keyword>
<comment type="catalytic activity">
    <reaction evidence="11">
        <text>NAD(+) + (deoxyribonucleotide)n-3'-hydroxyl + 5'-phospho-(deoxyribonucleotide)m = (deoxyribonucleotide)n+m + AMP + beta-nicotinamide D-nucleotide.</text>
        <dbReference type="EC" id="6.5.1.2"/>
    </reaction>
</comment>
<keyword evidence="5" id="KW-0479">Metal-binding</keyword>
<dbReference type="InterPro" id="IPR013840">
    <property type="entry name" value="DNAligase_N"/>
</dbReference>
<keyword evidence="8" id="KW-0460">Magnesium</keyword>
<dbReference type="SUPFAM" id="SSF52113">
    <property type="entry name" value="BRCT domain"/>
    <property type="match status" value="1"/>
</dbReference>
<dbReference type="GO" id="GO:0046872">
    <property type="term" value="F:metal ion binding"/>
    <property type="evidence" value="ECO:0007669"/>
    <property type="project" value="UniProtKB-KW"/>
</dbReference>
<evidence type="ECO:0000256" key="11">
    <source>
        <dbReference type="ARBA" id="ARBA00034005"/>
    </source>
</evidence>
<dbReference type="SUPFAM" id="SSF47781">
    <property type="entry name" value="RuvA domain 2-like"/>
    <property type="match status" value="1"/>
</dbReference>
<feature type="domain" description="BRCT" evidence="12">
    <location>
        <begin position="374"/>
        <end position="451"/>
    </location>
</feature>
<dbReference type="FunFam" id="1.10.150.20:FF:000007">
    <property type="entry name" value="DNA ligase"/>
    <property type="match status" value="1"/>
</dbReference>
<name>A0A347VVT5_9HELI</name>
<dbReference type="SUPFAM" id="SSF50249">
    <property type="entry name" value="Nucleic acid-binding proteins"/>
    <property type="match status" value="1"/>
</dbReference>
<dbReference type="InterPro" id="IPR010994">
    <property type="entry name" value="RuvA_2-like"/>
</dbReference>
<evidence type="ECO:0000256" key="5">
    <source>
        <dbReference type="ARBA" id="ARBA00022723"/>
    </source>
</evidence>
<protein>
    <recommendedName>
        <fullName evidence="2">DNA ligase (NAD(+))</fullName>
        <ecNumber evidence="2">6.5.1.2</ecNumber>
    </recommendedName>
</protein>
<reference evidence="14" key="3">
    <citation type="submission" date="2018-04" db="EMBL/GenBank/DDBJ databases">
        <authorList>
            <person name="Sheh A."/>
            <person name="Shen Z."/>
            <person name="Mannion A.J."/>
            <person name="Fox J.G."/>
        </authorList>
    </citation>
    <scope>NUCLEOTIDE SEQUENCE</scope>
    <source>
        <strain evidence="14">MIT 97-6194</strain>
    </source>
</reference>
<comment type="caution">
    <text evidence="14">The sequence shown here is derived from an EMBL/GenBank/DDBJ whole genome shotgun (WGS) entry which is preliminary data.</text>
</comment>
<dbReference type="Gene3D" id="1.10.150.20">
    <property type="entry name" value="5' to 3' exonuclease, C-terminal subdomain"/>
    <property type="match status" value="2"/>
</dbReference>
<reference evidence="14 15" key="2">
    <citation type="journal article" date="2016" name="Infect. Immun.">
        <title>Helicobacter saguini, a Novel Helicobacter Isolated from Cotton-Top Tamarins with Ulcerative Colitis, Has Proinflammatory Properties and Induces Typhlocolitis and Dysplasia in Gnotobiotic IL-10-/- Mice.</title>
        <authorList>
            <person name="Shen Z."/>
            <person name="Mannion A."/>
            <person name="Whary M.T."/>
            <person name="Muthupalani S."/>
            <person name="Sheh A."/>
            <person name="Feng Y."/>
            <person name="Gong G."/>
            <person name="Vandamme P."/>
            <person name="Holcombe H.R."/>
            <person name="Paster B.J."/>
            <person name="Fox J.G."/>
        </authorList>
    </citation>
    <scope>NUCLEOTIDE SEQUENCE [LARGE SCALE GENOMIC DNA]</scope>
    <source>
        <strain evidence="14 15">MIT 97-6194</strain>
    </source>
</reference>
<keyword evidence="7" id="KW-0862">Zinc</keyword>
<dbReference type="SMART" id="SM00278">
    <property type="entry name" value="HhH1"/>
    <property type="match status" value="3"/>
</dbReference>
<dbReference type="Gene3D" id="3.30.1490.70">
    <property type="match status" value="1"/>
</dbReference>
<dbReference type="InterPro" id="IPR004150">
    <property type="entry name" value="NAD_DNA_ligase_OB"/>
</dbReference>
<evidence type="ECO:0000256" key="8">
    <source>
        <dbReference type="ARBA" id="ARBA00022842"/>
    </source>
</evidence>
<dbReference type="GO" id="GO:0006281">
    <property type="term" value="P:DNA repair"/>
    <property type="evidence" value="ECO:0007669"/>
    <property type="project" value="UniProtKB-KW"/>
</dbReference>
<dbReference type="EMBL" id="QBIU01000001">
    <property type="protein sequence ID" value="MWV69383.1"/>
    <property type="molecule type" value="Genomic_DNA"/>
</dbReference>
<dbReference type="Pfam" id="PF00533">
    <property type="entry name" value="BRCT"/>
    <property type="match status" value="1"/>
</dbReference>
<evidence type="ECO:0000256" key="10">
    <source>
        <dbReference type="ARBA" id="ARBA00023204"/>
    </source>
</evidence>
<gene>
    <name evidence="14" type="primary">ligA</name>
    <name evidence="13" type="ORF">DCO61_05020</name>
    <name evidence="14" type="ORF">LS64_003760</name>
</gene>
<keyword evidence="9" id="KW-0520">NAD</keyword>
<evidence type="ECO:0000313" key="16">
    <source>
        <dbReference type="Proteomes" id="UP000477070"/>
    </source>
</evidence>
<evidence type="ECO:0000256" key="3">
    <source>
        <dbReference type="ARBA" id="ARBA00022598"/>
    </source>
</evidence>
<evidence type="ECO:0000259" key="12">
    <source>
        <dbReference type="PROSITE" id="PS50172"/>
    </source>
</evidence>
<evidence type="ECO:0000313" key="15">
    <source>
        <dbReference type="Proteomes" id="UP000029714"/>
    </source>
</evidence>
<keyword evidence="4" id="KW-0235">DNA replication</keyword>
<dbReference type="InterPro" id="IPR012340">
    <property type="entry name" value="NA-bd_OB-fold"/>
</dbReference>
<organism evidence="14 15">
    <name type="scientific">Helicobacter saguini</name>
    <dbReference type="NCBI Taxonomy" id="1548018"/>
    <lineage>
        <taxon>Bacteria</taxon>
        <taxon>Pseudomonadati</taxon>
        <taxon>Campylobacterota</taxon>
        <taxon>Epsilonproteobacteria</taxon>
        <taxon>Campylobacterales</taxon>
        <taxon>Helicobacteraceae</taxon>
        <taxon>Helicobacter</taxon>
    </lineage>
</organism>
<dbReference type="RefSeq" id="WP_052062746.1">
    <property type="nucleotide sequence ID" value="NZ_JRMP02000004.1"/>
</dbReference>
<keyword evidence="6" id="KW-0227">DNA damage</keyword>
<keyword evidence="3 14" id="KW-0436">Ligase</keyword>
<proteinExistence type="predicted"/>
<comment type="function">
    <text evidence="1">DNA ligase that catalyzes the formation of phosphodiester linkages between 5'-phosphoryl and 3'-hydroxyl groups in double-stranded DNA using NAD as a coenzyme and as the energy source for the reaction. It is essential for DNA replication and repair of damaged DNA.</text>
</comment>
<reference evidence="13 16" key="4">
    <citation type="submission" date="2019-12" db="EMBL/GenBank/DDBJ databases">
        <title>Multi-Generational Helicobacter saguini Isolates.</title>
        <authorList>
            <person name="Mannion A."/>
            <person name="Shen Z."/>
            <person name="Fox J.G."/>
        </authorList>
    </citation>
    <scope>NUCLEOTIDE SEQUENCE [LARGE SCALE GENOMIC DNA]</scope>
    <source>
        <strain evidence="13">16-048</strain>
        <strain evidence="16">16-048 (F4)</strain>
    </source>
</reference>
<evidence type="ECO:0000256" key="7">
    <source>
        <dbReference type="ARBA" id="ARBA00022833"/>
    </source>
</evidence>
<dbReference type="Pfam" id="PF14520">
    <property type="entry name" value="HHH_5"/>
    <property type="match status" value="1"/>
</dbReference>
<dbReference type="InterPro" id="IPR036420">
    <property type="entry name" value="BRCT_dom_sf"/>
</dbReference>
<evidence type="ECO:0000256" key="2">
    <source>
        <dbReference type="ARBA" id="ARBA00012722"/>
    </source>
</evidence>
<dbReference type="OrthoDB" id="9759736at2"/>
<dbReference type="GO" id="GO:0006260">
    <property type="term" value="P:DNA replication"/>
    <property type="evidence" value="ECO:0007669"/>
    <property type="project" value="UniProtKB-KW"/>
</dbReference>
<dbReference type="InterPro" id="IPR001357">
    <property type="entry name" value="BRCT_dom"/>
</dbReference>
<sequence>MNDIKKTDSIESNNNQEIGFYEILRILETFGFNKLAYLESKRLKDIQNEYEKILKARDSYPFMLDGFVIVLNDLTLQEKLGFTQKAPRFACAYKFPASEAVVQILSVTPQVGRSGIITPVANFTPTPLDGANIARATLHNYKEIERKDIRLGDFCLLVRSGDVIPKITKVLTSRRNGSEVPIQKPTHCPVCAHELSFEDIFIYCTNPNCDAIIKTKLTHFASKKCLNIDGLGESIIALLVDKGYIKEFKDIFSLRLDALLELEGFKEKKAQNLLDSIESIVAKTPFWRFIHALGILHIGEVASKKLAQFGDGVFDMNVDSLCKIEGFGEQMASSFCDFCTHNREFIAELMDIIKPVIESKSVVSQDSISQDSAPQDSIFNGKTCVITGTFSKDREELKEILESFGAKVSSSVSKKTDFLLAGSNAGSKLQKATELGIKILDETEVKNLLNL</sequence>
<dbReference type="GO" id="GO:0003677">
    <property type="term" value="F:DNA binding"/>
    <property type="evidence" value="ECO:0007669"/>
    <property type="project" value="InterPro"/>
</dbReference>
<dbReference type="PROSITE" id="PS50172">
    <property type="entry name" value="BRCT"/>
    <property type="match status" value="1"/>
</dbReference>
<dbReference type="Proteomes" id="UP000477070">
    <property type="component" value="Unassembled WGS sequence"/>
</dbReference>
<evidence type="ECO:0000256" key="4">
    <source>
        <dbReference type="ARBA" id="ARBA00022705"/>
    </source>
</evidence>
<dbReference type="SMART" id="SM00292">
    <property type="entry name" value="BRCT"/>
    <property type="match status" value="1"/>
</dbReference>
<dbReference type="Pfam" id="PF03120">
    <property type="entry name" value="OB_DNA_ligase"/>
    <property type="match status" value="1"/>
</dbReference>
<dbReference type="InterPro" id="IPR041663">
    <property type="entry name" value="DisA/LigA_HHH"/>
</dbReference>
<dbReference type="AlphaFoldDB" id="A0A347VVT5"/>
<dbReference type="InterPro" id="IPR003583">
    <property type="entry name" value="Hlx-hairpin-Hlx_DNA-bd_motif"/>
</dbReference>
<dbReference type="Pfam" id="PF01653">
    <property type="entry name" value="DNA_ligase_aden"/>
    <property type="match status" value="1"/>
</dbReference>
<evidence type="ECO:0000256" key="9">
    <source>
        <dbReference type="ARBA" id="ARBA00023027"/>
    </source>
</evidence>
<dbReference type="EMBL" id="JRMP02000004">
    <property type="protein sequence ID" value="TLD95036.1"/>
    <property type="molecule type" value="Genomic_DNA"/>
</dbReference>
<evidence type="ECO:0000313" key="14">
    <source>
        <dbReference type="EMBL" id="TLD95036.1"/>
    </source>
</evidence>
<evidence type="ECO:0000256" key="6">
    <source>
        <dbReference type="ARBA" id="ARBA00022763"/>
    </source>
</evidence>
<evidence type="ECO:0000313" key="13">
    <source>
        <dbReference type="EMBL" id="MWV69383.1"/>
    </source>
</evidence>
<dbReference type="EC" id="6.5.1.2" evidence="2"/>
<dbReference type="GO" id="GO:0003911">
    <property type="term" value="F:DNA ligase (NAD+) activity"/>
    <property type="evidence" value="ECO:0007669"/>
    <property type="project" value="UniProtKB-EC"/>
</dbReference>
<dbReference type="SMART" id="SM00532">
    <property type="entry name" value="LIGANc"/>
    <property type="match status" value="1"/>
</dbReference>
<dbReference type="Pfam" id="PF12826">
    <property type="entry name" value="HHH_2"/>
    <property type="match status" value="1"/>
</dbReference>
<dbReference type="Gene3D" id="2.40.50.140">
    <property type="entry name" value="Nucleic acid-binding proteins"/>
    <property type="match status" value="1"/>
</dbReference>
<keyword evidence="15" id="KW-1185">Reference proteome</keyword>
<dbReference type="InterPro" id="IPR013839">
    <property type="entry name" value="DNAligase_adenylation"/>
</dbReference>
<dbReference type="CDD" id="cd17748">
    <property type="entry name" value="BRCT_DNA_ligase_like"/>
    <property type="match status" value="1"/>
</dbReference>
<dbReference type="Gene3D" id="3.40.50.10190">
    <property type="entry name" value="BRCT domain"/>
    <property type="match status" value="1"/>
</dbReference>
<reference evidence="14 15" key="1">
    <citation type="journal article" date="2014" name="Genome Announc.">
        <title>Draft genome sequences of eight enterohepatic helicobacter species isolated from both laboratory and wild rodents.</title>
        <authorList>
            <person name="Sheh A."/>
            <person name="Shen Z."/>
            <person name="Fox J.G."/>
        </authorList>
    </citation>
    <scope>NUCLEOTIDE SEQUENCE [LARGE SCALE GENOMIC DNA]</scope>
    <source>
        <strain evidence="14 15">MIT 97-6194</strain>
    </source>
</reference>
<dbReference type="NCBIfam" id="NF005932">
    <property type="entry name" value="PRK07956.1"/>
    <property type="match status" value="1"/>
</dbReference>
<dbReference type="SUPFAM" id="SSF56091">
    <property type="entry name" value="DNA ligase/mRNA capping enzyme, catalytic domain"/>
    <property type="match status" value="1"/>
</dbReference>
<dbReference type="Proteomes" id="UP000029714">
    <property type="component" value="Unassembled WGS sequence"/>
</dbReference>
<evidence type="ECO:0000256" key="1">
    <source>
        <dbReference type="ARBA" id="ARBA00004067"/>
    </source>
</evidence>